<reference evidence="3 4" key="1">
    <citation type="journal article" date="2018" name="J. Microbiol.">
        <title>Salicibibacter kimchii gen. nov., sp. nov., a moderately halophilic and alkalitolerant bacterium in the family Bacillaceae, isolated from kimchi.</title>
        <authorList>
            <person name="Jang J.Y."/>
            <person name="Oh Y.J."/>
            <person name="Lim S.K."/>
            <person name="Park H.K."/>
            <person name="Lee C."/>
            <person name="Kim J.Y."/>
            <person name="Lee M.A."/>
            <person name="Choi H.J."/>
        </authorList>
    </citation>
    <scope>NUCLEOTIDE SEQUENCE [LARGE SCALE GENOMIC DNA]</scope>
    <source>
        <strain evidence="3 4">NKC1-1</strain>
    </source>
</reference>
<dbReference type="Gene3D" id="1.10.4190.10">
    <property type="entry name" value="Urease accessory protein UreF"/>
    <property type="match status" value="1"/>
</dbReference>
<dbReference type="Pfam" id="PF01730">
    <property type="entry name" value="UreF"/>
    <property type="match status" value="1"/>
</dbReference>
<dbReference type="InterPro" id="IPR002639">
    <property type="entry name" value="UreF"/>
</dbReference>
<dbReference type="KEGG" id="rue:DT065_12400"/>
<evidence type="ECO:0000313" key="4">
    <source>
        <dbReference type="Proteomes" id="UP000252100"/>
    </source>
</evidence>
<dbReference type="AlphaFoldDB" id="A0A345C449"/>
<evidence type="ECO:0000256" key="2">
    <source>
        <dbReference type="ARBA" id="ARBA00023186"/>
    </source>
</evidence>
<evidence type="ECO:0000313" key="3">
    <source>
        <dbReference type="EMBL" id="AXF57980.1"/>
    </source>
</evidence>
<organism evidence="3 4">
    <name type="scientific">Salicibibacter kimchii</name>
    <dbReference type="NCBI Taxonomy" id="2099786"/>
    <lineage>
        <taxon>Bacteria</taxon>
        <taxon>Bacillati</taxon>
        <taxon>Bacillota</taxon>
        <taxon>Bacilli</taxon>
        <taxon>Bacillales</taxon>
        <taxon>Bacillaceae</taxon>
        <taxon>Salicibibacter</taxon>
    </lineage>
</organism>
<sequence length="202" mass="23147">METYIQNDQIRTKQALIDYCQTYLFHNLGSGDAILVKESHQAAGNQDFDRLIYLEQICNAMKLAKESRDGSIKMGRQFLQTIFPLEESALLDEYKRRFDDQQLKGHHAILYGIYTAHLDIDIQKAVLTFLYSSVNGLIQNAVRAVPLGQHNGVQAMYEMLPSIKETTNRVMNNTMDNMSNNALAIEMASMQHEYLFSRLFIS</sequence>
<dbReference type="PIRSF" id="PIRSF009467">
    <property type="entry name" value="Ureas_acces_UreF"/>
    <property type="match status" value="1"/>
</dbReference>
<dbReference type="InterPro" id="IPR038277">
    <property type="entry name" value="UreF_sf"/>
</dbReference>
<dbReference type="PANTHER" id="PTHR33620">
    <property type="entry name" value="UREASE ACCESSORY PROTEIN F"/>
    <property type="match status" value="1"/>
</dbReference>
<dbReference type="GO" id="GO:0016151">
    <property type="term" value="F:nickel cation binding"/>
    <property type="evidence" value="ECO:0007669"/>
    <property type="project" value="InterPro"/>
</dbReference>
<proteinExistence type="predicted"/>
<dbReference type="EMBL" id="CP031092">
    <property type="protein sequence ID" value="AXF57980.1"/>
    <property type="molecule type" value="Genomic_DNA"/>
</dbReference>
<evidence type="ECO:0000256" key="1">
    <source>
        <dbReference type="ARBA" id="ARBA00022988"/>
    </source>
</evidence>
<protein>
    <submittedName>
        <fullName evidence="3">Urease accessory protein UreF</fullName>
    </submittedName>
</protein>
<dbReference type="PANTHER" id="PTHR33620:SF1">
    <property type="entry name" value="UREASE ACCESSORY PROTEIN F"/>
    <property type="match status" value="1"/>
</dbReference>
<keyword evidence="2" id="KW-0143">Chaperone</keyword>
<gene>
    <name evidence="3" type="ORF">DT065_12400</name>
</gene>
<name>A0A345C449_9BACI</name>
<keyword evidence="1" id="KW-0996">Nickel insertion</keyword>
<dbReference type="Proteomes" id="UP000252100">
    <property type="component" value="Chromosome"/>
</dbReference>
<keyword evidence="4" id="KW-1185">Reference proteome</keyword>
<accession>A0A345C449</accession>
<dbReference type="OrthoDB" id="9798772at2"/>